<protein>
    <submittedName>
        <fullName evidence="3">Breast carcinoma-amplified sequence</fullName>
    </submittedName>
</protein>
<dbReference type="PANTHER" id="PTHR13268:SF0">
    <property type="entry name" value="BCAS3 MICROTUBULE ASSOCIATED CELL MIGRATION FACTOR"/>
    <property type="match status" value="1"/>
</dbReference>
<dbReference type="GO" id="GO:0005737">
    <property type="term" value="C:cytoplasm"/>
    <property type="evidence" value="ECO:0007669"/>
    <property type="project" value="TreeGrafter"/>
</dbReference>
<dbReference type="AlphaFoldDB" id="A0A3M7P9U5"/>
<dbReference type="GO" id="GO:0042594">
    <property type="term" value="P:response to starvation"/>
    <property type="evidence" value="ECO:0007669"/>
    <property type="project" value="TreeGrafter"/>
</dbReference>
<dbReference type="EMBL" id="REGN01012325">
    <property type="protein sequence ID" value="RMZ95876.1"/>
    <property type="molecule type" value="Genomic_DNA"/>
</dbReference>
<dbReference type="InterPro" id="IPR048382">
    <property type="entry name" value="BCAS3_WD40"/>
</dbReference>
<dbReference type="PANTHER" id="PTHR13268">
    <property type="entry name" value="BREAST CARCINOMA AMPLIFIED SEQUENCE 3"/>
    <property type="match status" value="1"/>
</dbReference>
<accession>A0A3M7P9U5</accession>
<dbReference type="STRING" id="10195.A0A3M7P9U5"/>
<feature type="compositionally biased region" description="Polar residues" evidence="1">
    <location>
        <begin position="21"/>
        <end position="34"/>
    </location>
</feature>
<dbReference type="Proteomes" id="UP000276133">
    <property type="component" value="Unassembled WGS sequence"/>
</dbReference>
<feature type="region of interest" description="Disordered" evidence="1">
    <location>
        <begin position="21"/>
        <end position="42"/>
    </location>
</feature>
<evidence type="ECO:0000313" key="3">
    <source>
        <dbReference type="EMBL" id="RMZ95876.1"/>
    </source>
</evidence>
<sequence length="296" mass="32968">MYSIDLDDLIIRTENLINLNTTSKPKPSPVMSQRSYRKVRPEPVNEKSLVGSVVNFIHDYVGADKQGSPLSGSNQTSSQNELNVPNEVKEQIEWLHFEPYALARSGSQFSNSNIILVLGYKTGYSVWSIDMDGTATETLSVREPNINNVKLIQCENEQKLLLSVCKYCVDEEVAQPAASHDPSSILNFIDDEAPSTIVGSSHSNPSNGKKNIIMFVNLITGECLKEIVYDGLIIDLKSNADFLCVNSFNRIDAFDLVRFEHQFSIETCYSQISNSTGNLINPIALGHRWIAFADNK</sequence>
<evidence type="ECO:0000259" key="2">
    <source>
        <dbReference type="Pfam" id="PF21034"/>
    </source>
</evidence>
<dbReference type="GO" id="GO:0006914">
    <property type="term" value="P:autophagy"/>
    <property type="evidence" value="ECO:0007669"/>
    <property type="project" value="InterPro"/>
</dbReference>
<dbReference type="Pfam" id="PF21034">
    <property type="entry name" value="BCAS3_WD40"/>
    <property type="match status" value="1"/>
</dbReference>
<organism evidence="3 4">
    <name type="scientific">Brachionus plicatilis</name>
    <name type="common">Marine rotifer</name>
    <name type="synonym">Brachionus muelleri</name>
    <dbReference type="NCBI Taxonomy" id="10195"/>
    <lineage>
        <taxon>Eukaryota</taxon>
        <taxon>Metazoa</taxon>
        <taxon>Spiralia</taxon>
        <taxon>Gnathifera</taxon>
        <taxon>Rotifera</taxon>
        <taxon>Eurotatoria</taxon>
        <taxon>Monogononta</taxon>
        <taxon>Pseudotrocha</taxon>
        <taxon>Ploima</taxon>
        <taxon>Brachionidae</taxon>
        <taxon>Brachionus</taxon>
    </lineage>
</organism>
<evidence type="ECO:0000256" key="1">
    <source>
        <dbReference type="SAM" id="MobiDB-lite"/>
    </source>
</evidence>
<dbReference type="InterPro" id="IPR045142">
    <property type="entry name" value="BCAS3-like"/>
</dbReference>
<proteinExistence type="predicted"/>
<keyword evidence="4" id="KW-1185">Reference proteome</keyword>
<reference evidence="3 4" key="1">
    <citation type="journal article" date="2018" name="Sci. Rep.">
        <title>Genomic signatures of local adaptation to the degree of environmental predictability in rotifers.</title>
        <authorList>
            <person name="Franch-Gras L."/>
            <person name="Hahn C."/>
            <person name="Garcia-Roger E.M."/>
            <person name="Carmona M.J."/>
            <person name="Serra M."/>
            <person name="Gomez A."/>
        </authorList>
    </citation>
    <scope>NUCLEOTIDE SEQUENCE [LARGE SCALE GENOMIC DNA]</scope>
    <source>
        <strain evidence="3">HYR1</strain>
    </source>
</reference>
<dbReference type="OrthoDB" id="25778at2759"/>
<feature type="domain" description="BCAS3 WD40" evidence="2">
    <location>
        <begin position="157"/>
        <end position="296"/>
    </location>
</feature>
<gene>
    <name evidence="3" type="ORF">BpHYR1_034935</name>
</gene>
<comment type="caution">
    <text evidence="3">The sequence shown here is derived from an EMBL/GenBank/DDBJ whole genome shotgun (WGS) entry which is preliminary data.</text>
</comment>
<feature type="non-terminal residue" evidence="3">
    <location>
        <position position="296"/>
    </location>
</feature>
<evidence type="ECO:0000313" key="4">
    <source>
        <dbReference type="Proteomes" id="UP000276133"/>
    </source>
</evidence>
<name>A0A3M7P9U5_BRAPC</name>